<dbReference type="Gramene" id="C.cajan_06511.t">
    <property type="protein sequence ID" value="C.cajan_06511.t"/>
    <property type="gene ID" value="C.cajan_06511"/>
</dbReference>
<evidence type="ECO:0000313" key="3">
    <source>
        <dbReference type="Proteomes" id="UP000075243"/>
    </source>
</evidence>
<sequence>MFRFPSVADIDPGSEGSQPQTPVVYHNGGLQIGSSRVVDQSKCLHNCIGEVIRIKQLGNVRFGIIKRFDKHSRKHSVMFEDGCVEIFDMSKEDWELVR</sequence>
<evidence type="ECO:0000313" key="2">
    <source>
        <dbReference type="EMBL" id="KYP74031.1"/>
    </source>
</evidence>
<protein>
    <submittedName>
        <fullName evidence="2">Histone-lysine N-methyltransferase ASHH3</fullName>
    </submittedName>
</protein>
<name>A0A151U431_CAJCA</name>
<proteinExistence type="predicted"/>
<accession>A0A151U431</accession>
<dbReference type="Proteomes" id="UP000075243">
    <property type="component" value="Chromosome 2"/>
</dbReference>
<keyword evidence="3" id="KW-1185">Reference proteome</keyword>
<feature type="region of interest" description="Disordered" evidence="1">
    <location>
        <begin position="1"/>
        <end position="23"/>
    </location>
</feature>
<dbReference type="STRING" id="3821.A0A151U431"/>
<organism evidence="2 3">
    <name type="scientific">Cajanus cajan</name>
    <name type="common">Pigeon pea</name>
    <name type="synonym">Cajanus indicus</name>
    <dbReference type="NCBI Taxonomy" id="3821"/>
    <lineage>
        <taxon>Eukaryota</taxon>
        <taxon>Viridiplantae</taxon>
        <taxon>Streptophyta</taxon>
        <taxon>Embryophyta</taxon>
        <taxon>Tracheophyta</taxon>
        <taxon>Spermatophyta</taxon>
        <taxon>Magnoliopsida</taxon>
        <taxon>eudicotyledons</taxon>
        <taxon>Gunneridae</taxon>
        <taxon>Pentapetalae</taxon>
        <taxon>rosids</taxon>
        <taxon>fabids</taxon>
        <taxon>Fabales</taxon>
        <taxon>Fabaceae</taxon>
        <taxon>Papilionoideae</taxon>
        <taxon>50 kb inversion clade</taxon>
        <taxon>NPAAA clade</taxon>
        <taxon>indigoferoid/millettioid clade</taxon>
        <taxon>Phaseoleae</taxon>
        <taxon>Cajanus</taxon>
    </lineage>
</organism>
<reference evidence="2 3" key="1">
    <citation type="journal article" date="2012" name="Nat. Biotechnol.">
        <title>Draft genome sequence of pigeonpea (Cajanus cajan), an orphan legume crop of resource-poor farmers.</title>
        <authorList>
            <person name="Varshney R.K."/>
            <person name="Chen W."/>
            <person name="Li Y."/>
            <person name="Bharti A.K."/>
            <person name="Saxena R.K."/>
            <person name="Schlueter J.A."/>
            <person name="Donoghue M.T."/>
            <person name="Azam S."/>
            <person name="Fan G."/>
            <person name="Whaley A.M."/>
            <person name="Farmer A.D."/>
            <person name="Sheridan J."/>
            <person name="Iwata A."/>
            <person name="Tuteja R."/>
            <person name="Penmetsa R.V."/>
            <person name="Wu W."/>
            <person name="Upadhyaya H.D."/>
            <person name="Yang S.P."/>
            <person name="Shah T."/>
            <person name="Saxena K.B."/>
            <person name="Michael T."/>
            <person name="McCombie W.R."/>
            <person name="Yang B."/>
            <person name="Zhang G."/>
            <person name="Yang H."/>
            <person name="Wang J."/>
            <person name="Spillane C."/>
            <person name="Cook D.R."/>
            <person name="May G.D."/>
            <person name="Xu X."/>
            <person name="Jackson S.A."/>
        </authorList>
    </citation>
    <scope>NUCLEOTIDE SEQUENCE [LARGE SCALE GENOMIC DNA]</scope>
    <source>
        <strain evidence="3">cv. Asha</strain>
    </source>
</reference>
<dbReference type="AlphaFoldDB" id="A0A151U431"/>
<evidence type="ECO:0000256" key="1">
    <source>
        <dbReference type="SAM" id="MobiDB-lite"/>
    </source>
</evidence>
<dbReference type="EMBL" id="CM003604">
    <property type="protein sequence ID" value="KYP74031.1"/>
    <property type="molecule type" value="Genomic_DNA"/>
</dbReference>
<gene>
    <name evidence="2" type="ORF">KK1_006699</name>
</gene>